<keyword evidence="2" id="KW-0678">Repressor</keyword>
<dbReference type="EMBL" id="CP018911">
    <property type="protein sequence ID" value="AZU04759.1"/>
    <property type="molecule type" value="Genomic_DNA"/>
</dbReference>
<protein>
    <submittedName>
        <fullName evidence="8">Ferric uptake regulator family protein</fullName>
    </submittedName>
</protein>
<comment type="cofactor">
    <cofactor evidence="7">
        <name>Zn(2+)</name>
        <dbReference type="ChEBI" id="CHEBI:29105"/>
    </cofactor>
    <text evidence="7">Binds 1 zinc ion per subunit.</text>
</comment>
<feature type="binding site" evidence="7">
    <location>
        <position position="106"/>
    </location>
    <ligand>
        <name>Zn(2+)</name>
        <dbReference type="ChEBI" id="CHEBI:29105"/>
    </ligand>
</feature>
<dbReference type="GO" id="GO:0000976">
    <property type="term" value="F:transcription cis-regulatory region binding"/>
    <property type="evidence" value="ECO:0007669"/>
    <property type="project" value="TreeGrafter"/>
</dbReference>
<name>A0A3T0EBP7_9PROT</name>
<evidence type="ECO:0000256" key="3">
    <source>
        <dbReference type="ARBA" id="ARBA00022833"/>
    </source>
</evidence>
<dbReference type="InterPro" id="IPR002481">
    <property type="entry name" value="FUR"/>
</dbReference>
<evidence type="ECO:0000313" key="8">
    <source>
        <dbReference type="EMBL" id="AZU04759.1"/>
    </source>
</evidence>
<evidence type="ECO:0000256" key="4">
    <source>
        <dbReference type="ARBA" id="ARBA00023015"/>
    </source>
</evidence>
<accession>A0A3T0EBP7</accession>
<evidence type="ECO:0000256" key="6">
    <source>
        <dbReference type="ARBA" id="ARBA00023163"/>
    </source>
</evidence>
<evidence type="ECO:0000313" key="9">
    <source>
        <dbReference type="Proteomes" id="UP000286954"/>
    </source>
</evidence>
<sequence>MGHTHTSTETKLAKADALCAQKGLSLTPLRKRVLELLLEAGGPVKAYDLLAALKPDGSAQPPTIYRALDFLTQAGLAHRVEALNAYLACVHGHGDEIAELFICETCGTVREQHAPALPDHTPEGFQIARSVLEHYGRCAACSKA</sequence>
<dbReference type="OrthoDB" id="9801127at2"/>
<dbReference type="SUPFAM" id="SSF46785">
    <property type="entry name" value="Winged helix' DNA-binding domain"/>
    <property type="match status" value="1"/>
</dbReference>
<keyword evidence="9" id="KW-1185">Reference proteome</keyword>
<keyword evidence="6" id="KW-0804">Transcription</keyword>
<dbReference type="AlphaFoldDB" id="A0A3T0EBP7"/>
<dbReference type="Gene3D" id="3.30.1490.190">
    <property type="match status" value="1"/>
</dbReference>
<gene>
    <name evidence="8" type="ORF">X907_2244</name>
</gene>
<evidence type="ECO:0000256" key="5">
    <source>
        <dbReference type="ARBA" id="ARBA00023125"/>
    </source>
</evidence>
<feature type="binding site" evidence="7">
    <location>
        <position position="138"/>
    </location>
    <ligand>
        <name>Zn(2+)</name>
        <dbReference type="ChEBI" id="CHEBI:29105"/>
    </ligand>
</feature>
<evidence type="ECO:0000256" key="7">
    <source>
        <dbReference type="PIRSR" id="PIRSR602481-1"/>
    </source>
</evidence>
<dbReference type="GO" id="GO:0003700">
    <property type="term" value="F:DNA-binding transcription factor activity"/>
    <property type="evidence" value="ECO:0007669"/>
    <property type="project" value="InterPro"/>
</dbReference>
<dbReference type="RefSeq" id="WP_127567967.1">
    <property type="nucleotide sequence ID" value="NZ_BMFB01000001.1"/>
</dbReference>
<evidence type="ECO:0000256" key="1">
    <source>
        <dbReference type="ARBA" id="ARBA00007957"/>
    </source>
</evidence>
<reference evidence="8 9" key="1">
    <citation type="submission" date="2016-12" db="EMBL/GenBank/DDBJ databases">
        <title>The genome of dimorphic prosthecate Glycocaulis alkaliphilus 6b-8t, isolated from crude oil dictates its adaptability in petroleum environments.</title>
        <authorList>
            <person name="Wu X.-L."/>
            <person name="Geng S."/>
        </authorList>
    </citation>
    <scope>NUCLEOTIDE SEQUENCE [LARGE SCALE GENOMIC DNA]</scope>
    <source>
        <strain evidence="8 9">6B-8</strain>
    </source>
</reference>
<dbReference type="InterPro" id="IPR043135">
    <property type="entry name" value="Fur_C"/>
</dbReference>
<keyword evidence="7" id="KW-0479">Metal-binding</keyword>
<evidence type="ECO:0000256" key="2">
    <source>
        <dbReference type="ARBA" id="ARBA00022491"/>
    </source>
</evidence>
<dbReference type="Gene3D" id="1.10.10.10">
    <property type="entry name" value="Winged helix-like DNA-binding domain superfamily/Winged helix DNA-binding domain"/>
    <property type="match status" value="1"/>
</dbReference>
<feature type="binding site" evidence="7">
    <location>
        <position position="141"/>
    </location>
    <ligand>
        <name>Zn(2+)</name>
        <dbReference type="ChEBI" id="CHEBI:29105"/>
    </ligand>
</feature>
<organism evidence="8 9">
    <name type="scientific">Glycocaulis alkaliphilus</name>
    <dbReference type="NCBI Taxonomy" id="1434191"/>
    <lineage>
        <taxon>Bacteria</taxon>
        <taxon>Pseudomonadati</taxon>
        <taxon>Pseudomonadota</taxon>
        <taxon>Alphaproteobacteria</taxon>
        <taxon>Maricaulales</taxon>
        <taxon>Maricaulaceae</taxon>
        <taxon>Glycocaulis</taxon>
    </lineage>
</organism>
<proteinExistence type="inferred from homology"/>
<feature type="binding site" evidence="7">
    <location>
        <position position="103"/>
    </location>
    <ligand>
        <name>Zn(2+)</name>
        <dbReference type="ChEBI" id="CHEBI:29105"/>
    </ligand>
</feature>
<keyword evidence="4" id="KW-0805">Transcription regulation</keyword>
<dbReference type="GO" id="GO:0045892">
    <property type="term" value="P:negative regulation of DNA-templated transcription"/>
    <property type="evidence" value="ECO:0007669"/>
    <property type="project" value="TreeGrafter"/>
</dbReference>
<keyword evidence="5" id="KW-0238">DNA-binding</keyword>
<comment type="similarity">
    <text evidence="1">Belongs to the Fur family.</text>
</comment>
<dbReference type="GO" id="GO:1900376">
    <property type="term" value="P:regulation of secondary metabolite biosynthetic process"/>
    <property type="evidence" value="ECO:0007669"/>
    <property type="project" value="TreeGrafter"/>
</dbReference>
<dbReference type="GO" id="GO:0008270">
    <property type="term" value="F:zinc ion binding"/>
    <property type="evidence" value="ECO:0007669"/>
    <property type="project" value="TreeGrafter"/>
</dbReference>
<dbReference type="GO" id="GO:0005829">
    <property type="term" value="C:cytosol"/>
    <property type="evidence" value="ECO:0007669"/>
    <property type="project" value="TreeGrafter"/>
</dbReference>
<keyword evidence="3 7" id="KW-0862">Zinc</keyword>
<dbReference type="InterPro" id="IPR036390">
    <property type="entry name" value="WH_DNA-bd_sf"/>
</dbReference>
<dbReference type="Pfam" id="PF01475">
    <property type="entry name" value="FUR"/>
    <property type="match status" value="1"/>
</dbReference>
<dbReference type="PANTHER" id="PTHR33202">
    <property type="entry name" value="ZINC UPTAKE REGULATION PROTEIN"/>
    <property type="match status" value="1"/>
</dbReference>
<dbReference type="KEGG" id="gak:X907_2244"/>
<dbReference type="InterPro" id="IPR036388">
    <property type="entry name" value="WH-like_DNA-bd_sf"/>
</dbReference>
<dbReference type="Proteomes" id="UP000286954">
    <property type="component" value="Chromosome"/>
</dbReference>
<dbReference type="PANTHER" id="PTHR33202:SF6">
    <property type="entry name" value="ZINC UPTAKE REGULATION PROTEIN"/>
    <property type="match status" value="1"/>
</dbReference>